<evidence type="ECO:0000256" key="8">
    <source>
        <dbReference type="ARBA" id="ARBA00022723"/>
    </source>
</evidence>
<evidence type="ECO:0000313" key="19">
    <source>
        <dbReference type="Proteomes" id="UP000236311"/>
    </source>
</evidence>
<evidence type="ECO:0000256" key="16">
    <source>
        <dbReference type="ARBA" id="ARBA00047415"/>
    </source>
</evidence>
<dbReference type="GO" id="GO:0051539">
    <property type="term" value="F:4 iron, 4 sulfur cluster binding"/>
    <property type="evidence" value="ECO:0007669"/>
    <property type="project" value="UniProtKB-UniRule"/>
</dbReference>
<evidence type="ECO:0000313" key="18">
    <source>
        <dbReference type="EMBL" id="SOY28470.1"/>
    </source>
</evidence>
<keyword evidence="12 17" id="KW-0411">Iron-sulfur</keyword>
<feature type="binding site" evidence="17">
    <location>
        <position position="118"/>
    </location>
    <ligand>
        <name>[4Fe-4S] cluster</name>
        <dbReference type="ChEBI" id="CHEBI:49883"/>
    </ligand>
</feature>
<feature type="binding site" evidence="17">
    <location>
        <position position="121"/>
    </location>
    <ligand>
        <name>[4Fe-4S] cluster</name>
        <dbReference type="ChEBI" id="CHEBI:49883"/>
    </ligand>
</feature>
<keyword evidence="11 17" id="KW-0408">Iron</keyword>
<evidence type="ECO:0000256" key="11">
    <source>
        <dbReference type="ARBA" id="ARBA00023004"/>
    </source>
</evidence>
<evidence type="ECO:0000256" key="5">
    <source>
        <dbReference type="ARBA" id="ARBA00016895"/>
    </source>
</evidence>
<feature type="binding site" evidence="17">
    <location>
        <position position="34"/>
    </location>
    <ligand>
        <name>[4Fe-4S] cluster</name>
        <dbReference type="ChEBI" id="CHEBI:49883"/>
    </ligand>
</feature>
<protein>
    <recommendedName>
        <fullName evidence="5 17">Epoxyqueuosine reductase QueH</fullName>
        <ecNumber evidence="4 17">1.17.99.6</ecNumber>
    </recommendedName>
    <alternativeName>
        <fullName evidence="15 17">Queuosine biosynthesis protein QueH</fullName>
    </alternativeName>
</protein>
<name>A0A2K4ZDE5_9FIRM</name>
<comment type="similarity">
    <text evidence="3 17">Belongs to the QueH family.</text>
</comment>
<keyword evidence="6 17" id="KW-0004">4Fe-4S</keyword>
<evidence type="ECO:0000256" key="6">
    <source>
        <dbReference type="ARBA" id="ARBA00022485"/>
    </source>
</evidence>
<feature type="binding site" evidence="17">
    <location>
        <position position="33"/>
    </location>
    <ligand>
        <name>[4Fe-4S] cluster</name>
        <dbReference type="ChEBI" id="CHEBI:49883"/>
    </ligand>
</feature>
<sequence>MNQKNYQKELEKIIDKVSGTDKKSVPALLLHSCCAPCSSYVLEYLCRYFKITVFYFNPNISESEEYQKRVAEQIRLIASYNHEKKGYPISVEEGDYEPQRFLEAAKGLENCPEGGARCFRCYEIRLRETAKRGAAAGYDYFTTTLTISPLKNAQKLNEIGYDMAQEYGIAWLPSDFKKRDGYKRSVELSARYDLYRQDYCGCTYSKMQRDIRNKKSADLQ</sequence>
<comment type="catalytic activity">
    <reaction evidence="16 17">
        <text>epoxyqueuosine(34) in tRNA + AH2 = queuosine(34) in tRNA + A + H2O</text>
        <dbReference type="Rhea" id="RHEA:32159"/>
        <dbReference type="Rhea" id="RHEA-COMP:18571"/>
        <dbReference type="Rhea" id="RHEA-COMP:18582"/>
        <dbReference type="ChEBI" id="CHEBI:13193"/>
        <dbReference type="ChEBI" id="CHEBI:15377"/>
        <dbReference type="ChEBI" id="CHEBI:17499"/>
        <dbReference type="ChEBI" id="CHEBI:194431"/>
        <dbReference type="ChEBI" id="CHEBI:194443"/>
        <dbReference type="EC" id="1.17.99.6"/>
    </reaction>
</comment>
<proteinExistence type="inferred from homology"/>
<dbReference type="InterPro" id="IPR003828">
    <property type="entry name" value="QueH"/>
</dbReference>
<dbReference type="EMBL" id="OFSM01000005">
    <property type="protein sequence ID" value="SOY28470.1"/>
    <property type="molecule type" value="Genomic_DNA"/>
</dbReference>
<keyword evidence="10 17" id="KW-0560">Oxidoreductase</keyword>
<feature type="disulfide bond" description="Redox-active" evidence="17">
    <location>
        <begin position="200"/>
        <end position="202"/>
    </location>
</feature>
<dbReference type="HAMAP" id="MF_02089">
    <property type="entry name" value="QueH"/>
    <property type="match status" value="1"/>
</dbReference>
<dbReference type="Pfam" id="PF02677">
    <property type="entry name" value="QueH"/>
    <property type="match status" value="1"/>
</dbReference>
<evidence type="ECO:0000256" key="10">
    <source>
        <dbReference type="ARBA" id="ARBA00023002"/>
    </source>
</evidence>
<dbReference type="PANTHER" id="PTHR36701:SF1">
    <property type="entry name" value="EPOXYQUEUOSINE REDUCTASE QUEH"/>
    <property type="match status" value="1"/>
</dbReference>
<dbReference type="PANTHER" id="PTHR36701">
    <property type="entry name" value="EPOXYQUEUOSINE REDUCTASE QUEH"/>
    <property type="match status" value="1"/>
</dbReference>
<evidence type="ECO:0000256" key="15">
    <source>
        <dbReference type="ARBA" id="ARBA00031446"/>
    </source>
</evidence>
<evidence type="ECO:0000256" key="7">
    <source>
        <dbReference type="ARBA" id="ARBA00022694"/>
    </source>
</evidence>
<organism evidence="18 19">
    <name type="scientific">Acetatifactor muris</name>
    <dbReference type="NCBI Taxonomy" id="879566"/>
    <lineage>
        <taxon>Bacteria</taxon>
        <taxon>Bacillati</taxon>
        <taxon>Bacillota</taxon>
        <taxon>Clostridia</taxon>
        <taxon>Lachnospirales</taxon>
        <taxon>Lachnospiraceae</taxon>
        <taxon>Acetatifactor</taxon>
    </lineage>
</organism>
<keyword evidence="14 17" id="KW-0676">Redox-active center</keyword>
<dbReference type="GO" id="GO:0052693">
    <property type="term" value="F:epoxyqueuosine reductase activity"/>
    <property type="evidence" value="ECO:0007669"/>
    <property type="project" value="UniProtKB-UniRule"/>
</dbReference>
<dbReference type="GO" id="GO:0046872">
    <property type="term" value="F:metal ion binding"/>
    <property type="evidence" value="ECO:0007669"/>
    <property type="project" value="UniProtKB-KW"/>
</dbReference>
<keyword evidence="8 17" id="KW-0479">Metal-binding</keyword>
<comment type="function">
    <text evidence="1 17">Catalyzes the conversion of epoxyqueuosine (oQ) to queuosine (Q), which is a hypermodified base found in the wobble positions of tRNA(Asp), tRNA(Asn), tRNA(His) and tRNA(Tyr).</text>
</comment>
<evidence type="ECO:0000256" key="3">
    <source>
        <dbReference type="ARBA" id="ARBA00008207"/>
    </source>
</evidence>
<evidence type="ECO:0000256" key="14">
    <source>
        <dbReference type="ARBA" id="ARBA00023284"/>
    </source>
</evidence>
<keyword evidence="7 17" id="KW-0819">tRNA processing</keyword>
<evidence type="ECO:0000256" key="9">
    <source>
        <dbReference type="ARBA" id="ARBA00022785"/>
    </source>
</evidence>
<gene>
    <name evidence="17" type="primary">queH</name>
    <name evidence="18" type="ORF">AMURIS_01177</name>
</gene>
<comment type="pathway">
    <text evidence="2 17">tRNA modification; tRNA-queuosine biosynthesis.</text>
</comment>
<evidence type="ECO:0000256" key="1">
    <source>
        <dbReference type="ARBA" id="ARBA00002268"/>
    </source>
</evidence>
<evidence type="ECO:0000256" key="2">
    <source>
        <dbReference type="ARBA" id="ARBA00004691"/>
    </source>
</evidence>
<dbReference type="GO" id="GO:0008616">
    <property type="term" value="P:tRNA queuosine(34) biosynthetic process"/>
    <property type="evidence" value="ECO:0007669"/>
    <property type="project" value="UniProtKB-UniRule"/>
</dbReference>
<dbReference type="EC" id="1.17.99.6" evidence="4 17"/>
<dbReference type="OrthoDB" id="9801033at2"/>
<dbReference type="AlphaFoldDB" id="A0A2K4ZDE5"/>
<reference evidence="18 19" key="1">
    <citation type="submission" date="2018-01" db="EMBL/GenBank/DDBJ databases">
        <authorList>
            <person name="Gaut B.S."/>
            <person name="Morton B.R."/>
            <person name="Clegg M.T."/>
            <person name="Duvall M.R."/>
        </authorList>
    </citation>
    <scope>NUCLEOTIDE SEQUENCE [LARGE SCALE GENOMIC DNA]</scope>
    <source>
        <strain evidence="18">GP69</strain>
    </source>
</reference>
<dbReference type="Proteomes" id="UP000236311">
    <property type="component" value="Unassembled WGS sequence"/>
</dbReference>
<keyword evidence="19" id="KW-1185">Reference proteome</keyword>
<keyword evidence="13 17" id="KW-1015">Disulfide bond</keyword>
<dbReference type="RefSeq" id="WP_103238565.1">
    <property type="nucleotide sequence ID" value="NZ_CANRXC010000001.1"/>
</dbReference>
<evidence type="ECO:0000256" key="4">
    <source>
        <dbReference type="ARBA" id="ARBA00012622"/>
    </source>
</evidence>
<dbReference type="UniPathway" id="UPA00392"/>
<accession>A0A2K4ZDE5</accession>
<evidence type="ECO:0000256" key="13">
    <source>
        <dbReference type="ARBA" id="ARBA00023157"/>
    </source>
</evidence>
<evidence type="ECO:0000256" key="17">
    <source>
        <dbReference type="HAMAP-Rule" id="MF_02089"/>
    </source>
</evidence>
<keyword evidence="9 17" id="KW-0671">Queuosine biosynthesis</keyword>
<evidence type="ECO:0000256" key="12">
    <source>
        <dbReference type="ARBA" id="ARBA00023014"/>
    </source>
</evidence>